<sequence>MQPHCIRRTSKRCNLDATLSISKMYQLHKEKCTENNMCPVSEITYRRIFCNHYNFSFFVPKKDQCLLCSNFNKASNDEKVVLRGEYEDHLARKEFCNSEKAKDKERAQKDEEFFCITFDLQAVLQNTDTFWAGGAALLLSKTMCL</sequence>
<dbReference type="Proteomes" id="UP001153321">
    <property type="component" value="Chromosome 1"/>
</dbReference>
<protein>
    <submittedName>
        <fullName evidence="1">Uncharacterized protein</fullName>
    </submittedName>
</protein>
<evidence type="ECO:0000313" key="1">
    <source>
        <dbReference type="EMBL" id="CAH1634910.1"/>
    </source>
</evidence>
<organism evidence="1 2">
    <name type="scientific">Spodoptera littoralis</name>
    <name type="common">Egyptian cotton leafworm</name>
    <dbReference type="NCBI Taxonomy" id="7109"/>
    <lineage>
        <taxon>Eukaryota</taxon>
        <taxon>Metazoa</taxon>
        <taxon>Ecdysozoa</taxon>
        <taxon>Arthropoda</taxon>
        <taxon>Hexapoda</taxon>
        <taxon>Insecta</taxon>
        <taxon>Pterygota</taxon>
        <taxon>Neoptera</taxon>
        <taxon>Endopterygota</taxon>
        <taxon>Lepidoptera</taxon>
        <taxon>Glossata</taxon>
        <taxon>Ditrysia</taxon>
        <taxon>Noctuoidea</taxon>
        <taxon>Noctuidae</taxon>
        <taxon>Amphipyrinae</taxon>
        <taxon>Spodoptera</taxon>
    </lineage>
</organism>
<accession>A0A9P0N013</accession>
<dbReference type="EMBL" id="LR824532">
    <property type="protein sequence ID" value="CAH1634910.1"/>
    <property type="molecule type" value="Genomic_DNA"/>
</dbReference>
<name>A0A9P0N013_SPOLI</name>
<gene>
    <name evidence="1" type="ORF">SPLIT_LOCUS272</name>
</gene>
<dbReference type="PANTHER" id="PTHR10773">
    <property type="entry name" value="DNA-DIRECTED RNA POLYMERASES I, II, AND III SUBUNIT RPABC2"/>
    <property type="match status" value="1"/>
</dbReference>
<reference evidence="1" key="1">
    <citation type="submission" date="2022-02" db="EMBL/GenBank/DDBJ databases">
        <authorList>
            <person name="King R."/>
        </authorList>
    </citation>
    <scope>NUCLEOTIDE SEQUENCE</scope>
</reference>
<dbReference type="PANTHER" id="PTHR10773:SF19">
    <property type="match status" value="1"/>
</dbReference>
<proteinExistence type="predicted"/>
<keyword evidence="2" id="KW-1185">Reference proteome</keyword>
<dbReference type="AlphaFoldDB" id="A0A9P0N013"/>
<evidence type="ECO:0000313" key="2">
    <source>
        <dbReference type="Proteomes" id="UP001153321"/>
    </source>
</evidence>